<keyword evidence="1" id="KW-0812">Transmembrane</keyword>
<keyword evidence="3" id="KW-1185">Reference proteome</keyword>
<feature type="transmembrane region" description="Helical" evidence="1">
    <location>
        <begin position="57"/>
        <end position="75"/>
    </location>
</feature>
<accession>A0A368KDM7</accession>
<protein>
    <submittedName>
        <fullName evidence="2">Uncharacterized protein</fullName>
    </submittedName>
</protein>
<gene>
    <name evidence="2" type="ORF">DEO45_15230</name>
</gene>
<reference evidence="2 3" key="1">
    <citation type="submission" date="2018-05" db="EMBL/GenBank/DDBJ databases">
        <title>Draft genome sequence of Rhodanobacter denitrificans Yn1 isolated from gold copper mine.</title>
        <authorList>
            <person name="Yang N."/>
            <person name="Mazhar H.S."/>
            <person name="Rensing C."/>
        </authorList>
    </citation>
    <scope>NUCLEOTIDE SEQUENCE [LARGE SCALE GENOMIC DNA]</scope>
    <source>
        <strain evidence="2 3">Yn1</strain>
    </source>
</reference>
<dbReference type="EMBL" id="QFWQ01000010">
    <property type="protein sequence ID" value="RCS28773.1"/>
    <property type="molecule type" value="Genomic_DNA"/>
</dbReference>
<proteinExistence type="predicted"/>
<keyword evidence="1" id="KW-1133">Transmembrane helix</keyword>
<feature type="transmembrane region" description="Helical" evidence="1">
    <location>
        <begin position="6"/>
        <end position="25"/>
    </location>
</feature>
<evidence type="ECO:0000256" key="1">
    <source>
        <dbReference type="SAM" id="Phobius"/>
    </source>
</evidence>
<evidence type="ECO:0000313" key="2">
    <source>
        <dbReference type="EMBL" id="RCS28773.1"/>
    </source>
</evidence>
<organism evidence="2 3">
    <name type="scientific">Rhodanobacter denitrificans</name>
    <dbReference type="NCBI Taxonomy" id="666685"/>
    <lineage>
        <taxon>Bacteria</taxon>
        <taxon>Pseudomonadati</taxon>
        <taxon>Pseudomonadota</taxon>
        <taxon>Gammaproteobacteria</taxon>
        <taxon>Lysobacterales</taxon>
        <taxon>Rhodanobacteraceae</taxon>
        <taxon>Rhodanobacter</taxon>
    </lineage>
</organism>
<sequence length="194" mass="22080">MQFRLISAMVLFIGSYFPLAVIMLVQDIPKKYLGAPFCGMASRSNCTFQIFEHPCLALGSVLLTGVSLLFTHWSLQRIKLRFDVEVIETKSIPNDLINYVFPYIVSFMGLSYGDSGKTMGFVVFLIVLFVITYRSGQIVMNPLLIIFGWRIYEAKMVIGQNKEVRITRVLKQGKLLPGKQRAEEVQDFYFTGNP</sequence>
<evidence type="ECO:0000313" key="3">
    <source>
        <dbReference type="Proteomes" id="UP000252387"/>
    </source>
</evidence>
<comment type="caution">
    <text evidence="2">The sequence shown here is derived from an EMBL/GenBank/DDBJ whole genome shotgun (WGS) entry which is preliminary data.</text>
</comment>
<feature type="transmembrane region" description="Helical" evidence="1">
    <location>
        <begin position="119"/>
        <end position="152"/>
    </location>
</feature>
<keyword evidence="1" id="KW-0472">Membrane</keyword>
<feature type="transmembrane region" description="Helical" evidence="1">
    <location>
        <begin position="96"/>
        <end position="113"/>
    </location>
</feature>
<dbReference type="OrthoDB" id="7594599at2"/>
<name>A0A368KDM7_9GAMM</name>
<dbReference type="Proteomes" id="UP000252387">
    <property type="component" value="Unassembled WGS sequence"/>
</dbReference>
<dbReference type="AlphaFoldDB" id="A0A368KDM7"/>